<dbReference type="AlphaFoldDB" id="G0N6B1"/>
<reference evidence="3" key="1">
    <citation type="submission" date="2011-07" db="EMBL/GenBank/DDBJ databases">
        <authorList>
            <consortium name="Caenorhabditis brenneri Sequencing and Analysis Consortium"/>
            <person name="Wilson R.K."/>
        </authorList>
    </citation>
    <scope>NUCLEOTIDE SEQUENCE [LARGE SCALE GENOMIC DNA]</scope>
    <source>
        <strain evidence="3">PB2801</strain>
    </source>
</reference>
<dbReference type="Proteomes" id="UP000008068">
    <property type="component" value="Unassembled WGS sequence"/>
</dbReference>
<feature type="region of interest" description="Disordered" evidence="1">
    <location>
        <begin position="1"/>
        <end position="78"/>
    </location>
</feature>
<proteinExistence type="predicted"/>
<feature type="compositionally biased region" description="Polar residues" evidence="1">
    <location>
        <begin position="20"/>
        <end position="39"/>
    </location>
</feature>
<dbReference type="HOGENOM" id="CLU_2279946_0_0_1"/>
<name>G0N6B1_CAEBE</name>
<evidence type="ECO:0000313" key="2">
    <source>
        <dbReference type="EMBL" id="EGT53709.1"/>
    </source>
</evidence>
<dbReference type="STRING" id="135651.G0N6B1"/>
<evidence type="ECO:0000313" key="3">
    <source>
        <dbReference type="Proteomes" id="UP000008068"/>
    </source>
</evidence>
<dbReference type="InParanoid" id="G0N6B1"/>
<accession>G0N6B1</accession>
<evidence type="ECO:0000256" key="1">
    <source>
        <dbReference type="SAM" id="MobiDB-lite"/>
    </source>
</evidence>
<protein>
    <submittedName>
        <fullName evidence="2">Uncharacterized protein</fullName>
    </submittedName>
</protein>
<organism evidence="3">
    <name type="scientific">Caenorhabditis brenneri</name>
    <name type="common">Nematode worm</name>
    <dbReference type="NCBI Taxonomy" id="135651"/>
    <lineage>
        <taxon>Eukaryota</taxon>
        <taxon>Metazoa</taxon>
        <taxon>Ecdysozoa</taxon>
        <taxon>Nematoda</taxon>
        <taxon>Chromadorea</taxon>
        <taxon>Rhabditida</taxon>
        <taxon>Rhabditina</taxon>
        <taxon>Rhabditomorpha</taxon>
        <taxon>Rhabditoidea</taxon>
        <taxon>Rhabditidae</taxon>
        <taxon>Peloderinae</taxon>
        <taxon>Caenorhabditis</taxon>
    </lineage>
</organism>
<keyword evidence="3" id="KW-1185">Reference proteome</keyword>
<dbReference type="EMBL" id="GL379843">
    <property type="protein sequence ID" value="EGT53709.1"/>
    <property type="molecule type" value="Genomic_DNA"/>
</dbReference>
<gene>
    <name evidence="2" type="ORF">CAEBREN_03405</name>
</gene>
<sequence>MMHHPSQFGSNLNEPDPAATQYTQHPQSFETENNNTFNPKGNVAALRSVIHGQLDMKTPTGKAPSNSSRYQKPAPPPVDLGVKMEGIVNCYSRNLLHQHFEA</sequence>